<gene>
    <name evidence="3" type="ORF">H257_02976</name>
</gene>
<dbReference type="Pfam" id="PF12776">
    <property type="entry name" value="Myb_DNA-bind_3"/>
    <property type="match status" value="1"/>
</dbReference>
<feature type="compositionally biased region" description="Low complexity" evidence="1">
    <location>
        <begin position="159"/>
        <end position="179"/>
    </location>
</feature>
<name>W4GZI0_APHAT</name>
<dbReference type="GeneID" id="20804972"/>
<reference evidence="3" key="1">
    <citation type="submission" date="2013-12" db="EMBL/GenBank/DDBJ databases">
        <title>The Genome Sequence of Aphanomyces astaci APO3.</title>
        <authorList>
            <consortium name="The Broad Institute Genomics Platform"/>
            <person name="Russ C."/>
            <person name="Tyler B."/>
            <person name="van West P."/>
            <person name="Dieguez-Uribeondo J."/>
            <person name="Young S.K."/>
            <person name="Zeng Q."/>
            <person name="Gargeya S."/>
            <person name="Fitzgerald M."/>
            <person name="Abouelleil A."/>
            <person name="Alvarado L."/>
            <person name="Chapman S.B."/>
            <person name="Gainer-Dewar J."/>
            <person name="Goldberg J."/>
            <person name="Griggs A."/>
            <person name="Gujja S."/>
            <person name="Hansen M."/>
            <person name="Howarth C."/>
            <person name="Imamovic A."/>
            <person name="Ireland A."/>
            <person name="Larimer J."/>
            <person name="McCowan C."/>
            <person name="Murphy C."/>
            <person name="Pearson M."/>
            <person name="Poon T.W."/>
            <person name="Priest M."/>
            <person name="Roberts A."/>
            <person name="Saif S."/>
            <person name="Shea T."/>
            <person name="Sykes S."/>
            <person name="Wortman J."/>
            <person name="Nusbaum C."/>
            <person name="Birren B."/>
        </authorList>
    </citation>
    <scope>NUCLEOTIDE SEQUENCE [LARGE SCALE GENOMIC DNA]</scope>
    <source>
        <strain evidence="3">APO3</strain>
    </source>
</reference>
<evidence type="ECO:0000256" key="1">
    <source>
        <dbReference type="SAM" id="MobiDB-lite"/>
    </source>
</evidence>
<evidence type="ECO:0000313" key="3">
    <source>
        <dbReference type="EMBL" id="ETV85130.1"/>
    </source>
</evidence>
<organism evidence="3">
    <name type="scientific">Aphanomyces astaci</name>
    <name type="common">Crayfish plague agent</name>
    <dbReference type="NCBI Taxonomy" id="112090"/>
    <lineage>
        <taxon>Eukaryota</taxon>
        <taxon>Sar</taxon>
        <taxon>Stramenopiles</taxon>
        <taxon>Oomycota</taxon>
        <taxon>Saprolegniomycetes</taxon>
        <taxon>Saprolegniales</taxon>
        <taxon>Verrucalvaceae</taxon>
        <taxon>Aphanomyces</taxon>
    </lineage>
</organism>
<dbReference type="RefSeq" id="XP_009825148.1">
    <property type="nucleotide sequence ID" value="XM_009826846.1"/>
</dbReference>
<feature type="domain" description="Myb/SANT-like" evidence="2">
    <location>
        <begin position="10"/>
        <end position="102"/>
    </location>
</feature>
<evidence type="ECO:0000259" key="2">
    <source>
        <dbReference type="Pfam" id="PF12776"/>
    </source>
</evidence>
<dbReference type="STRING" id="112090.W4GZI0"/>
<dbReference type="VEuPathDB" id="FungiDB:H257_02976"/>
<dbReference type="EMBL" id="KI913118">
    <property type="protein sequence ID" value="ETV85130.1"/>
    <property type="molecule type" value="Genomic_DNA"/>
</dbReference>
<dbReference type="InterPro" id="IPR024752">
    <property type="entry name" value="Myb/SANT-like_dom"/>
</dbReference>
<proteinExistence type="predicted"/>
<accession>W4GZI0</accession>
<dbReference type="OrthoDB" id="76215at2759"/>
<dbReference type="PANTHER" id="PTHR47072">
    <property type="match status" value="1"/>
</dbReference>
<dbReference type="AlphaFoldDB" id="W4GZI0"/>
<dbReference type="PANTHER" id="PTHR47072:SF4">
    <property type="entry name" value="MYB_SANT-LIKE DOMAIN-CONTAINING PROTEIN"/>
    <property type="match status" value="1"/>
</dbReference>
<sequence length="312" mass="34498">MSSLQGIRATWTAERDEFIITALQVQVQNGRRPDSGFKKEAWAIVTSGFNDRFAVAYLVTQIKSLVQWLKKDYKDVKYLRDNSGFGWNSDQGLPTAPNDVWAPVLAAKPNCKKFRVTPFPLFDSLALLLDKAYADGRFSGLPPGVKPPPDARASEERSNSMALVSNSSSPLSSPNVTLPRCDRLRRPALSDIENESESNSEVESPPAKKMKKQPPKCDRRSAGAVIGDAISKLVDVEAAKVHGQSSPHDRVTAAIECLMDNYDELDGDDIVRLVDMMGEGFNATIFMALRGAARNAWVAKNVSINWFDYFLQ</sequence>
<feature type="region of interest" description="Disordered" evidence="1">
    <location>
        <begin position="139"/>
        <end position="221"/>
    </location>
</feature>
<protein>
    <recommendedName>
        <fullName evidence="2">Myb/SANT-like domain-containing protein</fullName>
    </recommendedName>
</protein>